<dbReference type="Gene3D" id="3.40.50.880">
    <property type="match status" value="1"/>
</dbReference>
<dbReference type="UniPathway" id="UPA00148"/>
<dbReference type="Proteomes" id="UP000218887">
    <property type="component" value="Unassembled WGS sequence"/>
</dbReference>
<dbReference type="InterPro" id="IPR047045">
    <property type="entry name" value="CobQ_N"/>
</dbReference>
<gene>
    <name evidence="4" type="primary">cobQ</name>
    <name evidence="7" type="ORF">CIL05_19175</name>
</gene>
<dbReference type="PANTHER" id="PTHR21343">
    <property type="entry name" value="DETHIOBIOTIN SYNTHETASE"/>
    <property type="match status" value="1"/>
</dbReference>
<keyword evidence="3 4" id="KW-0315">Glutamine amidotransferase</keyword>
<comment type="pathway">
    <text evidence="1 4">Cofactor biosynthesis; adenosylcobalamin biosynthesis.</text>
</comment>
<dbReference type="GO" id="GO:0009236">
    <property type="term" value="P:cobalamin biosynthetic process"/>
    <property type="evidence" value="ECO:0007669"/>
    <property type="project" value="UniProtKB-UniRule"/>
</dbReference>
<comment type="caution">
    <text evidence="4">Lacks conserved residue(s) required for the propagation of feature annotation.</text>
</comment>
<dbReference type="NCBIfam" id="NF001989">
    <property type="entry name" value="PRK00784.1"/>
    <property type="match status" value="1"/>
</dbReference>
<dbReference type="InterPro" id="IPR033949">
    <property type="entry name" value="CobQ_GATase1"/>
</dbReference>
<dbReference type="SUPFAM" id="SSF52317">
    <property type="entry name" value="Class I glutamine amidotransferase-like"/>
    <property type="match status" value="1"/>
</dbReference>
<feature type="domain" description="CobB/CobQ-like glutamine amidotransferase" evidence="6">
    <location>
        <begin position="254"/>
        <end position="445"/>
    </location>
</feature>
<dbReference type="GO" id="GO:0015420">
    <property type="term" value="F:ABC-type vitamin B12 transporter activity"/>
    <property type="evidence" value="ECO:0007669"/>
    <property type="project" value="UniProtKB-UniRule"/>
</dbReference>
<dbReference type="InterPro" id="IPR029062">
    <property type="entry name" value="Class_I_gatase-like"/>
</dbReference>
<reference evidence="7 8" key="1">
    <citation type="submission" date="2017-08" db="EMBL/GenBank/DDBJ databases">
        <title>Virgibacillus indicus sp. nov. and Virgibacillus profoundi sp. nov, two moderately halophilic bacteria isolated from marine sediment by using the Microfluidic Streak Plate.</title>
        <authorList>
            <person name="Xu B."/>
            <person name="Hu B."/>
            <person name="Wang J."/>
            <person name="Zhu Y."/>
            <person name="Huang L."/>
            <person name="Du W."/>
            <person name="Huang Y."/>
        </authorList>
    </citation>
    <scope>NUCLEOTIDE SEQUENCE [LARGE SCALE GENOMIC DNA]</scope>
    <source>
        <strain evidence="7 8">IO3-P3-H5</strain>
    </source>
</reference>
<dbReference type="OrthoDB" id="9808302at2"/>
<dbReference type="EMBL" id="NPOA01000016">
    <property type="protein sequence ID" value="PAV27988.1"/>
    <property type="molecule type" value="Genomic_DNA"/>
</dbReference>
<evidence type="ECO:0000256" key="2">
    <source>
        <dbReference type="ARBA" id="ARBA00022573"/>
    </source>
</evidence>
<evidence type="ECO:0000256" key="4">
    <source>
        <dbReference type="HAMAP-Rule" id="MF_00028"/>
    </source>
</evidence>
<feature type="domain" description="CobQ/CobB/MinD/ParA nucleotide binding" evidence="5">
    <location>
        <begin position="4"/>
        <end position="229"/>
    </location>
</feature>
<protein>
    <recommendedName>
        <fullName evidence="4">Cobyric acid synthase</fullName>
    </recommendedName>
</protein>
<dbReference type="InterPro" id="IPR011698">
    <property type="entry name" value="GATase_3"/>
</dbReference>
<comment type="similarity">
    <text evidence="4">Belongs to the CobB/CobQ family. CobQ subfamily.</text>
</comment>
<sequence>MKGIMIQGTASDVGKSLITTAICRLFANEGEKVAPFKSQNMSNNSYVTIDGKEIGRAQGIQAEAAKTEAVVWMNPILLKPRSDMQSEIVLFGKTAETLSGKEYREKFYSKGLEAIRSSLDYIDKEFDVVVIEGAGSPAEVNLNDRELVNMKVAELADVPVLLVADIERGGVFANIVGTLELLSPDERKRVQGLIINKFRGDLELFHDGVKWLEDKTGIPVLGVLPYIDNHRIDGEDSLSMETQIGKRGKREIDMAVIHLPYISNYSDFEPFLYEDDVSVRFIKEPSEFGQPDAVILPGTKSTINDLNGLKESKLYDQLINYVKEGRYIVGISGGFQMMGTEIIDQRGSDTGKPGSLVKGLQFIPAETVFSEEKETVRVKGHYHPNTKLPGNKPIEGYKIHSGNTTIFEKEIFFLELEDNKKEGYYGHNGKIIGTYVHHLFHNDEWRNQWLNKIRESKHLPIKETVYAQDIKEERYDRIAMNMINHLNWEKLKDIAYGWERER</sequence>
<dbReference type="InterPro" id="IPR004459">
    <property type="entry name" value="CobQ_synth"/>
</dbReference>
<dbReference type="AlphaFoldDB" id="A0A2A2I9E4"/>
<evidence type="ECO:0000259" key="5">
    <source>
        <dbReference type="Pfam" id="PF01656"/>
    </source>
</evidence>
<dbReference type="NCBIfam" id="TIGR00313">
    <property type="entry name" value="cobQ"/>
    <property type="match status" value="1"/>
</dbReference>
<keyword evidence="2 4" id="KW-0169">Cobalamin biosynthesis</keyword>
<comment type="caution">
    <text evidence="7">The sequence shown here is derived from an EMBL/GenBank/DDBJ whole genome shotgun (WGS) entry which is preliminary data.</text>
</comment>
<dbReference type="PANTHER" id="PTHR21343:SF1">
    <property type="entry name" value="COBYRIC ACID SYNTHASE"/>
    <property type="match status" value="1"/>
</dbReference>
<dbReference type="Pfam" id="PF01656">
    <property type="entry name" value="CbiA"/>
    <property type="match status" value="1"/>
</dbReference>
<dbReference type="RefSeq" id="WP_095657151.1">
    <property type="nucleotide sequence ID" value="NZ_NPOA01000016.1"/>
</dbReference>
<evidence type="ECO:0000256" key="1">
    <source>
        <dbReference type="ARBA" id="ARBA00004953"/>
    </source>
</evidence>
<dbReference type="GO" id="GO:0003824">
    <property type="term" value="F:catalytic activity"/>
    <property type="evidence" value="ECO:0007669"/>
    <property type="project" value="InterPro"/>
</dbReference>
<dbReference type="InterPro" id="IPR027417">
    <property type="entry name" value="P-loop_NTPase"/>
</dbReference>
<dbReference type="CDD" id="cd01750">
    <property type="entry name" value="GATase1_CobQ"/>
    <property type="match status" value="1"/>
</dbReference>
<dbReference type="InterPro" id="IPR002586">
    <property type="entry name" value="CobQ/CobB/MinD/ParA_Nub-bd_dom"/>
</dbReference>
<dbReference type="Gene3D" id="3.40.50.300">
    <property type="entry name" value="P-loop containing nucleotide triphosphate hydrolases"/>
    <property type="match status" value="1"/>
</dbReference>
<feature type="active site" evidence="4">
    <location>
        <position position="437"/>
    </location>
</feature>
<evidence type="ECO:0000259" key="6">
    <source>
        <dbReference type="Pfam" id="PF07685"/>
    </source>
</evidence>
<keyword evidence="8" id="KW-1185">Reference proteome</keyword>
<dbReference type="HAMAP" id="MF_00028">
    <property type="entry name" value="CobQ"/>
    <property type="match status" value="1"/>
</dbReference>
<evidence type="ECO:0000256" key="3">
    <source>
        <dbReference type="ARBA" id="ARBA00022962"/>
    </source>
</evidence>
<dbReference type="SUPFAM" id="SSF52540">
    <property type="entry name" value="P-loop containing nucleoside triphosphate hydrolases"/>
    <property type="match status" value="1"/>
</dbReference>
<comment type="function">
    <text evidence="4">Catalyzes amidations at positions B, D, E, and G on adenosylcobyrinic A,C-diamide. NH(2) groups are provided by glutamine, and one molecule of ATP is hydrogenolyzed for each amidation.</text>
</comment>
<evidence type="ECO:0000313" key="7">
    <source>
        <dbReference type="EMBL" id="PAV27988.1"/>
    </source>
</evidence>
<dbReference type="PROSITE" id="PS51274">
    <property type="entry name" value="GATASE_COBBQ"/>
    <property type="match status" value="1"/>
</dbReference>
<dbReference type="Pfam" id="PF07685">
    <property type="entry name" value="GATase_3"/>
    <property type="match status" value="1"/>
</dbReference>
<accession>A0A2A2I9E4</accession>
<proteinExistence type="inferred from homology"/>
<dbReference type="CDD" id="cd05389">
    <property type="entry name" value="CobQ_N"/>
    <property type="match status" value="1"/>
</dbReference>
<organism evidence="7 8">
    <name type="scientific">Virgibacillus profundi</name>
    <dbReference type="NCBI Taxonomy" id="2024555"/>
    <lineage>
        <taxon>Bacteria</taxon>
        <taxon>Bacillati</taxon>
        <taxon>Bacillota</taxon>
        <taxon>Bacilli</taxon>
        <taxon>Bacillales</taxon>
        <taxon>Bacillaceae</taxon>
        <taxon>Virgibacillus</taxon>
    </lineage>
</organism>
<name>A0A2A2I9E4_9BACI</name>
<evidence type="ECO:0000313" key="8">
    <source>
        <dbReference type="Proteomes" id="UP000218887"/>
    </source>
</evidence>